<feature type="transmembrane region" description="Helical" evidence="1">
    <location>
        <begin position="6"/>
        <end position="27"/>
    </location>
</feature>
<dbReference type="EMBL" id="JARXVQ010000001">
    <property type="protein sequence ID" value="MDH6180976.1"/>
    <property type="molecule type" value="Genomic_DNA"/>
</dbReference>
<dbReference type="RefSeq" id="WP_322133301.1">
    <property type="nucleotide sequence ID" value="NZ_CP085036.1"/>
</dbReference>
<comment type="caution">
    <text evidence="3">The sequence shown here is derived from an EMBL/GenBank/DDBJ whole genome shotgun (WGS) entry which is preliminary data.</text>
</comment>
<keyword evidence="1" id="KW-0812">Transmembrane</keyword>
<dbReference type="Pfam" id="PF25362">
    <property type="entry name" value="bPH_11"/>
    <property type="match status" value="1"/>
</dbReference>
<dbReference type="InterPro" id="IPR057446">
    <property type="entry name" value="PH_bac"/>
</dbReference>
<reference evidence="3 4" key="1">
    <citation type="submission" date="2023-04" db="EMBL/GenBank/DDBJ databases">
        <title>Genome Encyclopedia of Bacteria and Archaea VI: Functional Genomics of Type Strains.</title>
        <authorList>
            <person name="Whitman W."/>
        </authorList>
    </citation>
    <scope>NUCLEOTIDE SEQUENCE [LARGE SCALE GENOMIC DNA]</scope>
    <source>
        <strain evidence="3 4">SG_E_30_P1</strain>
    </source>
</reference>
<evidence type="ECO:0000313" key="4">
    <source>
        <dbReference type="Proteomes" id="UP001160142"/>
    </source>
</evidence>
<accession>A0ABT6KLT5</accession>
<feature type="domain" description="PH" evidence="2">
    <location>
        <begin position="40"/>
        <end position="150"/>
    </location>
</feature>
<organism evidence="3 4">
    <name type="scientific">Antiquaquibacter oligotrophicus</name>
    <dbReference type="NCBI Taxonomy" id="2880260"/>
    <lineage>
        <taxon>Bacteria</taxon>
        <taxon>Bacillati</taxon>
        <taxon>Actinomycetota</taxon>
        <taxon>Actinomycetes</taxon>
        <taxon>Micrococcales</taxon>
        <taxon>Microbacteriaceae</taxon>
        <taxon>Antiquaquibacter</taxon>
    </lineage>
</organism>
<protein>
    <recommendedName>
        <fullName evidence="2">PH domain-containing protein</fullName>
    </recommendedName>
</protein>
<keyword evidence="1" id="KW-0472">Membrane</keyword>
<name>A0ABT6KLT5_9MICO</name>
<evidence type="ECO:0000259" key="2">
    <source>
        <dbReference type="Pfam" id="PF25362"/>
    </source>
</evidence>
<evidence type="ECO:0000256" key="1">
    <source>
        <dbReference type="SAM" id="Phobius"/>
    </source>
</evidence>
<keyword evidence="1" id="KW-1133">Transmembrane helix</keyword>
<keyword evidence="4" id="KW-1185">Reference proteome</keyword>
<dbReference type="Proteomes" id="UP001160142">
    <property type="component" value="Unassembled WGS sequence"/>
</dbReference>
<gene>
    <name evidence="3" type="ORF">M2152_001158</name>
</gene>
<proteinExistence type="predicted"/>
<evidence type="ECO:0000313" key="3">
    <source>
        <dbReference type="EMBL" id="MDH6180976.1"/>
    </source>
</evidence>
<sequence length="164" mass="17688">MDRGILLALVLVLLVVLLALLPLGWYARRRRQKDVVAPISAPTDLGTVVGSFAGKYVATTASGDPYDRIAVHGLGFRSAVTVTVSDTGVLLVRPGTPDVWIPRADLLSLQRATWTIDRVVEPGGLQLIEWTLGSRAVATYLRLDNPAAFEAALSPYLPIERQAS</sequence>